<dbReference type="OrthoDB" id="292964at2759"/>
<dbReference type="AlphaFoldDB" id="A0A5B7EQC8"/>
<evidence type="ECO:0000256" key="1">
    <source>
        <dbReference type="SAM" id="MobiDB-lite"/>
    </source>
</evidence>
<sequence>MTWLTISQSVYLDSQDTLLEDRWQEDEEEEEEVEEEEEDDFLPYNSLEEALEELDIQLPRLAVAAPPSVLPPKGVCGLRDEAFAGVEQQEAHDLLAGLLLWLHQDLASWDKLDCACTKTSLSKHLINSTARHNNFPPGYTVYTGDNHNNTNYHHHHHPSNSPSKLNDADGGRERKVCQKCGVAYQRRSFISDMFEGIHQVDVICARVGIILHTEYERFTSLSVPLTTPGEVTLERVSAYLFLCLASLLKQLPLATQEALQQHYGMDMVMWDCEYCSKSHLCHRQIRVLCSPLVLVIHLGR</sequence>
<protein>
    <submittedName>
        <fullName evidence="2">Uncharacterized protein</fullName>
    </submittedName>
</protein>
<dbReference type="InterPro" id="IPR038765">
    <property type="entry name" value="Papain-like_cys_pep_sf"/>
</dbReference>
<proteinExistence type="predicted"/>
<name>A0A5B7EQC8_PORTR</name>
<organism evidence="2 3">
    <name type="scientific">Portunus trituberculatus</name>
    <name type="common">Swimming crab</name>
    <name type="synonym">Neptunus trituberculatus</name>
    <dbReference type="NCBI Taxonomy" id="210409"/>
    <lineage>
        <taxon>Eukaryota</taxon>
        <taxon>Metazoa</taxon>
        <taxon>Ecdysozoa</taxon>
        <taxon>Arthropoda</taxon>
        <taxon>Crustacea</taxon>
        <taxon>Multicrustacea</taxon>
        <taxon>Malacostraca</taxon>
        <taxon>Eumalacostraca</taxon>
        <taxon>Eucarida</taxon>
        <taxon>Decapoda</taxon>
        <taxon>Pleocyemata</taxon>
        <taxon>Brachyura</taxon>
        <taxon>Eubrachyura</taxon>
        <taxon>Portunoidea</taxon>
        <taxon>Portunidae</taxon>
        <taxon>Portuninae</taxon>
        <taxon>Portunus</taxon>
    </lineage>
</organism>
<dbReference type="Proteomes" id="UP000324222">
    <property type="component" value="Unassembled WGS sequence"/>
</dbReference>
<dbReference type="SUPFAM" id="SSF54001">
    <property type="entry name" value="Cysteine proteinases"/>
    <property type="match status" value="1"/>
</dbReference>
<evidence type="ECO:0000313" key="2">
    <source>
        <dbReference type="EMBL" id="MPC35153.1"/>
    </source>
</evidence>
<dbReference type="EMBL" id="VSRR010003211">
    <property type="protein sequence ID" value="MPC35153.1"/>
    <property type="molecule type" value="Genomic_DNA"/>
</dbReference>
<reference evidence="2 3" key="1">
    <citation type="submission" date="2019-05" db="EMBL/GenBank/DDBJ databases">
        <title>Another draft genome of Portunus trituberculatus and its Hox gene families provides insights of decapod evolution.</title>
        <authorList>
            <person name="Jeong J.-H."/>
            <person name="Song I."/>
            <person name="Kim S."/>
            <person name="Choi T."/>
            <person name="Kim D."/>
            <person name="Ryu S."/>
            <person name="Kim W."/>
        </authorList>
    </citation>
    <scope>NUCLEOTIDE SEQUENCE [LARGE SCALE GENOMIC DNA]</scope>
    <source>
        <tissue evidence="2">Muscle</tissue>
    </source>
</reference>
<evidence type="ECO:0000313" key="3">
    <source>
        <dbReference type="Proteomes" id="UP000324222"/>
    </source>
</evidence>
<gene>
    <name evidence="2" type="ORF">E2C01_028570</name>
</gene>
<comment type="caution">
    <text evidence="2">The sequence shown here is derived from an EMBL/GenBank/DDBJ whole genome shotgun (WGS) entry which is preliminary data.</text>
</comment>
<dbReference type="Gene3D" id="3.90.70.10">
    <property type="entry name" value="Cysteine proteinases"/>
    <property type="match status" value="1"/>
</dbReference>
<accession>A0A5B7EQC8</accession>
<feature type="region of interest" description="Disordered" evidence="1">
    <location>
        <begin position="146"/>
        <end position="170"/>
    </location>
</feature>
<keyword evidence="3" id="KW-1185">Reference proteome</keyword>